<name>A0A8K1DBT2_9PASS</name>
<evidence type="ECO:0000256" key="1">
    <source>
        <dbReference type="SAM" id="MobiDB-lite"/>
    </source>
</evidence>
<keyword evidence="3" id="KW-1185">Reference proteome</keyword>
<dbReference type="AlphaFoldDB" id="A0A8K1DBT2"/>
<sequence>MSPEMPARHQGGVRSRGEQVYPSSSGTWETYSCRHWVDLLSLLLLDAGQGVTVSDCLHGAQERTDSLCRTGVIHEKQPDASVENFIEELLPDKREP</sequence>
<proteinExistence type="predicted"/>
<feature type="region of interest" description="Disordered" evidence="1">
    <location>
        <begin position="1"/>
        <end position="26"/>
    </location>
</feature>
<organism evidence="2 3">
    <name type="scientific">Zosterops borbonicus</name>
    <dbReference type="NCBI Taxonomy" id="364589"/>
    <lineage>
        <taxon>Eukaryota</taxon>
        <taxon>Metazoa</taxon>
        <taxon>Chordata</taxon>
        <taxon>Craniata</taxon>
        <taxon>Vertebrata</taxon>
        <taxon>Euteleostomi</taxon>
        <taxon>Archelosauria</taxon>
        <taxon>Archosauria</taxon>
        <taxon>Dinosauria</taxon>
        <taxon>Saurischia</taxon>
        <taxon>Theropoda</taxon>
        <taxon>Coelurosauria</taxon>
        <taxon>Aves</taxon>
        <taxon>Neognathae</taxon>
        <taxon>Neoaves</taxon>
        <taxon>Telluraves</taxon>
        <taxon>Australaves</taxon>
        <taxon>Passeriformes</taxon>
        <taxon>Sylvioidea</taxon>
        <taxon>Zosteropidae</taxon>
        <taxon>Zosterops</taxon>
    </lineage>
</organism>
<comment type="caution">
    <text evidence="2">The sequence shown here is derived from an EMBL/GenBank/DDBJ whole genome shotgun (WGS) entry which is preliminary data.</text>
</comment>
<dbReference type="OrthoDB" id="4968544at2759"/>
<dbReference type="Proteomes" id="UP000796761">
    <property type="component" value="Unassembled WGS sequence"/>
</dbReference>
<protein>
    <submittedName>
        <fullName evidence="2">Uncharacterized protein</fullName>
    </submittedName>
</protein>
<reference evidence="2" key="1">
    <citation type="submission" date="2019-04" db="EMBL/GenBank/DDBJ databases">
        <title>Genome assembly of Zosterops borbonicus 15179.</title>
        <authorList>
            <person name="Leroy T."/>
            <person name="Anselmetti Y."/>
            <person name="Tilak M.-K."/>
            <person name="Nabholz B."/>
        </authorList>
    </citation>
    <scope>NUCLEOTIDE SEQUENCE</scope>
    <source>
        <strain evidence="2">HGM_15179</strain>
        <tissue evidence="2">Muscle</tissue>
    </source>
</reference>
<gene>
    <name evidence="2" type="ORF">HGM15179_019002</name>
</gene>
<evidence type="ECO:0000313" key="3">
    <source>
        <dbReference type="Proteomes" id="UP000796761"/>
    </source>
</evidence>
<accession>A0A8K1DBT2</accession>
<dbReference type="EMBL" id="SWJQ01001484">
    <property type="protein sequence ID" value="TRZ08104.1"/>
    <property type="molecule type" value="Genomic_DNA"/>
</dbReference>
<evidence type="ECO:0000313" key="2">
    <source>
        <dbReference type="EMBL" id="TRZ08104.1"/>
    </source>
</evidence>